<evidence type="ECO:0000313" key="1">
    <source>
        <dbReference type="EMBL" id="NKZ23662.1"/>
    </source>
</evidence>
<sequence length="353" mass="40701">MIDQRINRQFDEPYIEDREVQRKYIIKMNLSLLVIKQYLRNFINGPAAKMQSSMLFATFFAEYADLDINSGIPLITKIAKKLAHEFQNEPLFESICDFFNELDEYDPGIQAIFIDCIKQIDDITEIEDLITVLHDWYDTYVNDAIEAINVHANYVPLPVIDELVRFYGLQEHVKLYVENCGSGAPQLILGGKTSSFVMYDTNDDVTQFFSNLYQFSTSVSITHIKRNDRTTAIFPDQQNCDYGLINLGYTHTAQHNQMQLAGRQRVWPSRNSDNYINLAKLRRLLAPDGRVAVFGNKTSLQIILQDNLVLDDVANSKFVEALVVLKANPEEMMPEDMYILYFDMKNIDKILVS</sequence>
<gene>
    <name evidence="1" type="ORF">HF964_02415</name>
</gene>
<dbReference type="Proteomes" id="UP000549765">
    <property type="component" value="Unassembled WGS sequence"/>
</dbReference>
<keyword evidence="2" id="KW-1185">Reference proteome</keyword>
<dbReference type="AlphaFoldDB" id="A0A7X6N1P6"/>
<dbReference type="EMBL" id="JAAXPN010000001">
    <property type="protein sequence ID" value="NKZ23662.1"/>
    <property type="molecule type" value="Genomic_DNA"/>
</dbReference>
<accession>A0A7X6N1P6</accession>
<evidence type="ECO:0000313" key="2">
    <source>
        <dbReference type="Proteomes" id="UP000549765"/>
    </source>
</evidence>
<comment type="caution">
    <text evidence="1">The sequence shown here is derived from an EMBL/GenBank/DDBJ whole genome shotgun (WGS) entry which is preliminary data.</text>
</comment>
<proteinExistence type="predicted"/>
<reference evidence="1 2" key="1">
    <citation type="submission" date="2020-04" db="EMBL/GenBank/DDBJ databases">
        <title>MicrobeNet Type strains.</title>
        <authorList>
            <person name="Nicholson A.C."/>
        </authorList>
    </citation>
    <scope>NUCLEOTIDE SEQUENCE [LARGE SCALE GENOMIC DNA]</scope>
    <source>
        <strain evidence="1 2">CCUG 61472</strain>
    </source>
</reference>
<dbReference type="RefSeq" id="WP_168721447.1">
    <property type="nucleotide sequence ID" value="NZ_JAAXPN010000001.1"/>
</dbReference>
<name>A0A7X6N1P6_9LACO</name>
<organism evidence="1 2">
    <name type="scientific">Periweissella fabalis</name>
    <dbReference type="NCBI Taxonomy" id="1070421"/>
    <lineage>
        <taxon>Bacteria</taxon>
        <taxon>Bacillati</taxon>
        <taxon>Bacillota</taxon>
        <taxon>Bacilli</taxon>
        <taxon>Lactobacillales</taxon>
        <taxon>Lactobacillaceae</taxon>
        <taxon>Periweissella</taxon>
    </lineage>
</organism>
<protein>
    <submittedName>
        <fullName evidence="1">Uncharacterized protein</fullName>
    </submittedName>
</protein>